<sequence length="467" mass="53583">MSNSTSKQIMMIPGLDANTVKALPVFLVKLLKMLEDPELQHILCWDELLKMLEDPELQHILCWDESGQSFHIIDSSTFSEEVLPQYFKHRNLNSFVRQLNFYGFRKLTSVDKTSLYYMENSVDDLHFMHSKFVRGLPQLMFEIKRQTNPTKKLTAAVVTDKQTVKADEGKLVSVPQEELYRMMSELTLLRRKTEELEYTVDHLTNRHETLWEEMRILREANGKQSDCFNKLIQFLISVMPANKRVARRQRPYVEADNMIVAPRHGGDVLSVIQQELHESVDISKRSVLEDEDNAAKNLNFGLFMPQVLNQAPVAPAPVLNQQPGRQLLSIKSMKPKNNKVVVPVKPLLNQQPGRQLLSIKSMKPKNNKVVVPVKPRVEYVQCPPSTSTYYQSRPVEQDMSPLMPDSALLDHIDQGIQDGSLMEYFSEEHPNDENVDELTGFFTGDPGWEREFMEQLSPNGAVLSTES</sequence>
<protein>
    <submittedName>
        <fullName evidence="2">HSF-type DNA-binding domain-containing protein</fullName>
    </submittedName>
</protein>
<evidence type="ECO:0000313" key="2">
    <source>
        <dbReference type="WBParaSite" id="JU765_v2.g298.t3"/>
    </source>
</evidence>
<dbReference type="Proteomes" id="UP000887576">
    <property type="component" value="Unplaced"/>
</dbReference>
<organism evidence="1 2">
    <name type="scientific">Panagrolaimus sp. JU765</name>
    <dbReference type="NCBI Taxonomy" id="591449"/>
    <lineage>
        <taxon>Eukaryota</taxon>
        <taxon>Metazoa</taxon>
        <taxon>Ecdysozoa</taxon>
        <taxon>Nematoda</taxon>
        <taxon>Chromadorea</taxon>
        <taxon>Rhabditida</taxon>
        <taxon>Tylenchina</taxon>
        <taxon>Panagrolaimomorpha</taxon>
        <taxon>Panagrolaimoidea</taxon>
        <taxon>Panagrolaimidae</taxon>
        <taxon>Panagrolaimus</taxon>
    </lineage>
</organism>
<proteinExistence type="predicted"/>
<accession>A0AC34R382</accession>
<dbReference type="WBParaSite" id="JU765_v2.g298.t3">
    <property type="protein sequence ID" value="JU765_v2.g298.t3"/>
    <property type="gene ID" value="JU765_v2.g298"/>
</dbReference>
<evidence type="ECO:0000313" key="1">
    <source>
        <dbReference type="Proteomes" id="UP000887576"/>
    </source>
</evidence>
<reference evidence="2" key="1">
    <citation type="submission" date="2022-11" db="UniProtKB">
        <authorList>
            <consortium name="WormBaseParasite"/>
        </authorList>
    </citation>
    <scope>IDENTIFICATION</scope>
</reference>
<name>A0AC34R382_9BILA</name>